<dbReference type="InterPro" id="IPR013780">
    <property type="entry name" value="Glyco_hydro_b"/>
</dbReference>
<feature type="domain" description="Beta-galactosidase C-terminal" evidence="9">
    <location>
        <begin position="623"/>
        <end position="678"/>
    </location>
</feature>
<dbReference type="Gene3D" id="3.20.20.80">
    <property type="entry name" value="Glycosidases"/>
    <property type="match status" value="1"/>
</dbReference>
<comment type="caution">
    <text evidence="10">The sequence shown here is derived from an EMBL/GenBank/DDBJ whole genome shotgun (WGS) entry which is preliminary data.</text>
</comment>
<evidence type="ECO:0000259" key="8">
    <source>
        <dbReference type="Pfam" id="PF08532"/>
    </source>
</evidence>
<evidence type="ECO:0000259" key="7">
    <source>
        <dbReference type="Pfam" id="PF02449"/>
    </source>
</evidence>
<organism evidence="10 11">
    <name type="scientific">Antiquaquibacter soli</name>
    <dbReference type="NCBI Taxonomy" id="3064523"/>
    <lineage>
        <taxon>Bacteria</taxon>
        <taxon>Bacillati</taxon>
        <taxon>Actinomycetota</taxon>
        <taxon>Actinomycetes</taxon>
        <taxon>Micrococcales</taxon>
        <taxon>Microbacteriaceae</taxon>
        <taxon>Antiquaquibacter</taxon>
    </lineage>
</organism>
<protein>
    <recommendedName>
        <fullName evidence="3 6">Beta-galactosidase</fullName>
        <shortName evidence="6">Beta-gal</shortName>
        <ecNumber evidence="3 6">3.2.1.23</ecNumber>
    </recommendedName>
</protein>
<dbReference type="RefSeq" id="WP_305001410.1">
    <property type="nucleotide sequence ID" value="NZ_JAUQUB010000001.1"/>
</dbReference>
<evidence type="ECO:0000256" key="5">
    <source>
        <dbReference type="ARBA" id="ARBA00023295"/>
    </source>
</evidence>
<dbReference type="Proteomes" id="UP001241072">
    <property type="component" value="Unassembled WGS sequence"/>
</dbReference>
<gene>
    <name evidence="10" type="ORF">Q5716_01970</name>
</gene>
<sequence>MHDHFTSHAADLSGPRSFPSIADGFALGGDYSPEQWPEEVWQEDVALMRRAGVNSVNLGVFSWGLLEVADGEYDWGWLDRAMDLLHENGIGVNLATPTAAPPMWLLQAHPEIATVDEFGVRTSQGGRLAWSPSSATFRRFALRFVRALAERYGSHPALRLWHVSNEIGNENARCYSDETALAWQSWLEARFGSIDALNQAWGTAFWGHHYTSFSQVLPPRHARTSHNPGLLLDFERFTSDALLGHYLAERAVLREVTPDIPITTNFMIMNNPGVADYRRWAEEVDLVANDHYTIGADPERHGELSFSADRARGVAQGRPWLLIEHSTSAVNWQPVNRAKSAGELARNSLAHIARGADGALFFQWRVSAAGSEQFHSGIVPHAGADSKIYREVEALGAVLRAIAPVAGSTVERARLGILFDWESAAAWRSGNKPTRSIGYLDLPLALHRALTRRGIAAEVVRPQEGLDGFDLVLVPTLYLAAPGVAEQLGEFARAGGHVLVSYLSGIVDDANRVITGGYPGAYRDLLGVRVEEFYPLFEGESVSLDSGATATTWTELLRAEGAEVLARYATGELAGHPAVTRARVGAGSATYLSAGLDAAGIQSLVDDLVALAGVAPVADVDEGIEVTRRRSADRSYLFLINHTGEDLEARASGTDLVSGAVHSGVVSVAAGAVVVLEEAAR</sequence>
<dbReference type="InterPro" id="IPR017853">
    <property type="entry name" value="GH"/>
</dbReference>
<evidence type="ECO:0000259" key="9">
    <source>
        <dbReference type="Pfam" id="PF08533"/>
    </source>
</evidence>
<dbReference type="SUPFAM" id="SSF52317">
    <property type="entry name" value="Class I glutamine amidotransferase-like"/>
    <property type="match status" value="1"/>
</dbReference>
<dbReference type="InterPro" id="IPR013738">
    <property type="entry name" value="Beta_galactosidase_Trimer"/>
</dbReference>
<comment type="catalytic activity">
    <reaction evidence="1 6">
        <text>Hydrolysis of terminal non-reducing beta-D-galactose residues in beta-D-galactosides.</text>
        <dbReference type="EC" id="3.2.1.23"/>
    </reaction>
</comment>
<proteinExistence type="inferred from homology"/>
<dbReference type="InterPro" id="IPR003476">
    <property type="entry name" value="Glyco_hydro_42"/>
</dbReference>
<evidence type="ECO:0000256" key="2">
    <source>
        <dbReference type="ARBA" id="ARBA00005940"/>
    </source>
</evidence>
<dbReference type="Pfam" id="PF02449">
    <property type="entry name" value="Glyco_hydro_42"/>
    <property type="match status" value="1"/>
</dbReference>
<feature type="domain" description="Beta-galactosidase trimerisation" evidence="8">
    <location>
        <begin position="413"/>
        <end position="613"/>
    </location>
</feature>
<dbReference type="PIRSF" id="PIRSF001084">
    <property type="entry name" value="B-galactosidase"/>
    <property type="match status" value="1"/>
</dbReference>
<evidence type="ECO:0000256" key="3">
    <source>
        <dbReference type="ARBA" id="ARBA00012756"/>
    </source>
</evidence>
<evidence type="ECO:0000256" key="1">
    <source>
        <dbReference type="ARBA" id="ARBA00001412"/>
    </source>
</evidence>
<evidence type="ECO:0000256" key="4">
    <source>
        <dbReference type="ARBA" id="ARBA00022801"/>
    </source>
</evidence>
<keyword evidence="5 6" id="KW-0326">Glycosidase</keyword>
<dbReference type="PANTHER" id="PTHR36447">
    <property type="entry name" value="BETA-GALACTOSIDASE GANA"/>
    <property type="match status" value="1"/>
</dbReference>
<dbReference type="Gene3D" id="2.60.40.1180">
    <property type="entry name" value="Golgi alpha-mannosidase II"/>
    <property type="match status" value="1"/>
</dbReference>
<dbReference type="CDD" id="cd03143">
    <property type="entry name" value="A4_beta-galactosidase_middle_domain"/>
    <property type="match status" value="1"/>
</dbReference>
<dbReference type="SUPFAM" id="SSF51445">
    <property type="entry name" value="(Trans)glycosidases"/>
    <property type="match status" value="1"/>
</dbReference>
<dbReference type="Gene3D" id="3.40.50.880">
    <property type="match status" value="1"/>
</dbReference>
<name>A0ABT9BKL2_9MICO</name>
<dbReference type="EC" id="3.2.1.23" evidence="3 6"/>
<dbReference type="InterPro" id="IPR013739">
    <property type="entry name" value="Beta_galactosidase_C"/>
</dbReference>
<evidence type="ECO:0000256" key="6">
    <source>
        <dbReference type="PIRNR" id="PIRNR001084"/>
    </source>
</evidence>
<dbReference type="EMBL" id="JAUQUB010000001">
    <property type="protein sequence ID" value="MDO7880987.1"/>
    <property type="molecule type" value="Genomic_DNA"/>
</dbReference>
<comment type="similarity">
    <text evidence="2 6">Belongs to the glycosyl hydrolase 42 family.</text>
</comment>
<dbReference type="InterPro" id="IPR013529">
    <property type="entry name" value="Glyco_hydro_42_N"/>
</dbReference>
<dbReference type="Pfam" id="PF08533">
    <property type="entry name" value="Glyco_hydro_42C"/>
    <property type="match status" value="1"/>
</dbReference>
<keyword evidence="11" id="KW-1185">Reference proteome</keyword>
<dbReference type="PANTHER" id="PTHR36447:SF1">
    <property type="entry name" value="BETA-GALACTOSIDASE GANA"/>
    <property type="match status" value="1"/>
</dbReference>
<keyword evidence="4 6" id="KW-0378">Hydrolase</keyword>
<dbReference type="Pfam" id="PF08532">
    <property type="entry name" value="Glyco_hydro_42M"/>
    <property type="match status" value="1"/>
</dbReference>
<dbReference type="InterPro" id="IPR029062">
    <property type="entry name" value="Class_I_gatase-like"/>
</dbReference>
<reference evidence="10 11" key="1">
    <citation type="submission" date="2023-07" db="EMBL/GenBank/DDBJ databases">
        <title>Protaetiibacter sp. nov WY-16 isolated from soil.</title>
        <authorList>
            <person name="Liu B."/>
            <person name="Wan Y."/>
        </authorList>
    </citation>
    <scope>NUCLEOTIDE SEQUENCE [LARGE SCALE GENOMIC DNA]</scope>
    <source>
        <strain evidence="10 11">WY-16</strain>
    </source>
</reference>
<accession>A0ABT9BKL2</accession>
<evidence type="ECO:0000313" key="11">
    <source>
        <dbReference type="Proteomes" id="UP001241072"/>
    </source>
</evidence>
<feature type="domain" description="Glycoside hydrolase family 42 N-terminal" evidence="7">
    <location>
        <begin position="30"/>
        <end position="401"/>
    </location>
</feature>
<evidence type="ECO:0000313" key="10">
    <source>
        <dbReference type="EMBL" id="MDO7880987.1"/>
    </source>
</evidence>